<evidence type="ECO:0000256" key="8">
    <source>
        <dbReference type="SAM" id="MobiDB-lite"/>
    </source>
</evidence>
<evidence type="ECO:0000256" key="4">
    <source>
        <dbReference type="ARBA" id="ARBA00022798"/>
    </source>
</evidence>
<evidence type="ECO:0000256" key="1">
    <source>
        <dbReference type="ARBA" id="ARBA00001974"/>
    </source>
</evidence>
<reference evidence="11 12" key="1">
    <citation type="submission" date="2019-08" db="EMBL/GenBank/DDBJ databases">
        <authorList>
            <person name="Liang Q."/>
        </authorList>
    </citation>
    <scope>NUCLEOTIDE SEQUENCE [LARGE SCALE GENOMIC DNA]</scope>
    <source>
        <strain evidence="11 12">V1718</strain>
    </source>
</reference>
<gene>
    <name evidence="11" type="ORF">FRD01_21475</name>
</gene>
<evidence type="ECO:0000256" key="2">
    <source>
        <dbReference type="ARBA" id="ARBA00007330"/>
    </source>
</evidence>
<dbReference type="GO" id="GO:0006071">
    <property type="term" value="P:glycerol metabolic process"/>
    <property type="evidence" value="ECO:0007669"/>
    <property type="project" value="UniProtKB-KW"/>
</dbReference>
<keyword evidence="3 7" id="KW-0285">Flavoprotein</keyword>
<dbReference type="Gene3D" id="3.30.9.10">
    <property type="entry name" value="D-Amino Acid Oxidase, subunit A, domain 2"/>
    <property type="match status" value="1"/>
</dbReference>
<keyword evidence="12" id="KW-1185">Reference proteome</keyword>
<dbReference type="OrthoDB" id="9766796at2"/>
<dbReference type="GO" id="GO:0009331">
    <property type="term" value="C:glycerol-3-phosphate dehydrogenase (FAD) complex"/>
    <property type="evidence" value="ECO:0007669"/>
    <property type="project" value="UniProtKB-UniRule"/>
</dbReference>
<comment type="cofactor">
    <cofactor evidence="1 7">
        <name>FAD</name>
        <dbReference type="ChEBI" id="CHEBI:57692"/>
    </cofactor>
</comment>
<dbReference type="PRINTS" id="PR01001">
    <property type="entry name" value="FADG3PDH"/>
</dbReference>
<dbReference type="NCBIfam" id="NF009906">
    <property type="entry name" value="PRK13369.1"/>
    <property type="match status" value="1"/>
</dbReference>
<dbReference type="EC" id="1.1.5.3" evidence="7"/>
<dbReference type="InterPro" id="IPR006076">
    <property type="entry name" value="FAD-dep_OxRdtase"/>
</dbReference>
<keyword evidence="5" id="KW-0274">FAD</keyword>
<keyword evidence="6 7" id="KW-0560">Oxidoreductase</keyword>
<dbReference type="Gene3D" id="3.50.50.60">
    <property type="entry name" value="FAD/NAD(P)-binding domain"/>
    <property type="match status" value="1"/>
</dbReference>
<proteinExistence type="inferred from homology"/>
<dbReference type="InterPro" id="IPR036188">
    <property type="entry name" value="FAD/NAD-bd_sf"/>
</dbReference>
<keyword evidence="4" id="KW-0319">Glycerol metabolism</keyword>
<dbReference type="GO" id="GO:0004368">
    <property type="term" value="F:glycerol-3-phosphate dehydrogenase (quinone) activity"/>
    <property type="evidence" value="ECO:0007669"/>
    <property type="project" value="UniProtKB-EC"/>
</dbReference>
<dbReference type="KEGG" id="bbae:FRD01_21475"/>
<dbReference type="Proteomes" id="UP000321595">
    <property type="component" value="Chromosome"/>
</dbReference>
<name>A0A5B8Y1D0_9DELT</name>
<evidence type="ECO:0000256" key="3">
    <source>
        <dbReference type="ARBA" id="ARBA00022630"/>
    </source>
</evidence>
<evidence type="ECO:0000256" key="5">
    <source>
        <dbReference type="ARBA" id="ARBA00022827"/>
    </source>
</evidence>
<evidence type="ECO:0000313" key="12">
    <source>
        <dbReference type="Proteomes" id="UP000321595"/>
    </source>
</evidence>
<dbReference type="Pfam" id="PF16901">
    <property type="entry name" value="DAO_C"/>
    <property type="match status" value="1"/>
</dbReference>
<dbReference type="InterPro" id="IPR000447">
    <property type="entry name" value="G3P_DH_FAD-dep"/>
</dbReference>
<accession>A0A5B8Y1D0</accession>
<dbReference type="Pfam" id="PF01266">
    <property type="entry name" value="DAO"/>
    <property type="match status" value="1"/>
</dbReference>
<comment type="similarity">
    <text evidence="2 7">Belongs to the FAD-dependent glycerol-3-phosphate dehydrogenase family.</text>
</comment>
<evidence type="ECO:0000259" key="10">
    <source>
        <dbReference type="Pfam" id="PF16901"/>
    </source>
</evidence>
<dbReference type="PANTHER" id="PTHR11985:SF35">
    <property type="entry name" value="ANAEROBIC GLYCEROL-3-PHOSPHATE DEHYDROGENASE SUBUNIT A"/>
    <property type="match status" value="1"/>
</dbReference>
<dbReference type="PROSITE" id="PS00977">
    <property type="entry name" value="FAD_G3PDH_1"/>
    <property type="match status" value="1"/>
</dbReference>
<comment type="catalytic activity">
    <reaction evidence="7">
        <text>a quinone + sn-glycerol 3-phosphate = dihydroxyacetone phosphate + a quinol</text>
        <dbReference type="Rhea" id="RHEA:18977"/>
        <dbReference type="ChEBI" id="CHEBI:24646"/>
        <dbReference type="ChEBI" id="CHEBI:57597"/>
        <dbReference type="ChEBI" id="CHEBI:57642"/>
        <dbReference type="ChEBI" id="CHEBI:132124"/>
        <dbReference type="EC" id="1.1.5.3"/>
    </reaction>
</comment>
<feature type="region of interest" description="Disordered" evidence="8">
    <location>
        <begin position="444"/>
        <end position="463"/>
    </location>
</feature>
<dbReference type="Gene3D" id="1.10.8.870">
    <property type="entry name" value="Alpha-glycerophosphate oxidase, cap domain"/>
    <property type="match status" value="1"/>
</dbReference>
<evidence type="ECO:0000256" key="6">
    <source>
        <dbReference type="ARBA" id="ARBA00023002"/>
    </source>
</evidence>
<sequence>MPRRRDLIPKPESLHLIGVMWSLIDATHHQGYRLHEQLMERRMPTRKEMWEKLGEDVDVLIIGGGINGAGIARDASRRGLKVCVVEQKDLAYGTSSRSSKLVHGGLRYLEQLEFALVFESVSERRILLDIAPHLVNPLGFLFPVYKGSRRGIHTINAGMWIYEGLSLFRTPKRHRLLKRADVKKEEPALRNEELQGAPLYYDCSTDDARLTLESALDAVEHGAIVATWARCEEFIFGESGKIEGARVRDQFTGATKEIRASVTINATGPWTDHLLSMASTKPSEVLRPTKGVHIVVDSSRLPVNNAVVCFHPEDKRVLFAIPWGEQTYIGTTDTDYEGDPGDVYATLEDVDYLIDASNHYFPEHQISRDDVISTWAGLRPLIRQGGVSESAVSREHEILISEQGLITIAGGKLTTYRRMSAEVVDTAVKMLRMSGKLKEKLKAAHTDTEPLPGAVGWPEDDDHQSVTTQVLEKSGGHLSAESARLLANTYGMRALDVAALVADKPELAKPMVQGRPEVYAQIDYAVNHELAATLTDMLIQRTQIFYRAKDQGIGDAPKVAAHMGGLLGWSPEDIERNVAQYQHDVSLSRAWLDACL</sequence>
<dbReference type="InterPro" id="IPR038299">
    <property type="entry name" value="DAO_C_sf"/>
</dbReference>
<evidence type="ECO:0000313" key="11">
    <source>
        <dbReference type="EMBL" id="QED29756.1"/>
    </source>
</evidence>
<dbReference type="InterPro" id="IPR031656">
    <property type="entry name" value="DAO_C"/>
</dbReference>
<dbReference type="SUPFAM" id="SSF51905">
    <property type="entry name" value="FAD/NAD(P)-binding domain"/>
    <property type="match status" value="1"/>
</dbReference>
<dbReference type="AlphaFoldDB" id="A0A5B8Y1D0"/>
<feature type="domain" description="Alpha-glycerophosphate oxidase C-terminal" evidence="10">
    <location>
        <begin position="445"/>
        <end position="572"/>
    </location>
</feature>
<dbReference type="EMBL" id="CP042467">
    <property type="protein sequence ID" value="QED29756.1"/>
    <property type="molecule type" value="Genomic_DNA"/>
</dbReference>
<organism evidence="11 12">
    <name type="scientific">Microvenator marinus</name>
    <dbReference type="NCBI Taxonomy" id="2600177"/>
    <lineage>
        <taxon>Bacteria</taxon>
        <taxon>Deltaproteobacteria</taxon>
        <taxon>Bradymonadales</taxon>
        <taxon>Microvenatoraceae</taxon>
        <taxon>Microvenator</taxon>
    </lineage>
</organism>
<dbReference type="NCBIfam" id="NF008899">
    <property type="entry name" value="PRK12266.1"/>
    <property type="match status" value="1"/>
</dbReference>
<protein>
    <recommendedName>
        <fullName evidence="7">Glycerol-3-phosphate dehydrogenase</fullName>
        <ecNumber evidence="7">1.1.5.3</ecNumber>
    </recommendedName>
</protein>
<evidence type="ECO:0000256" key="7">
    <source>
        <dbReference type="RuleBase" id="RU361217"/>
    </source>
</evidence>
<evidence type="ECO:0000259" key="9">
    <source>
        <dbReference type="Pfam" id="PF01266"/>
    </source>
</evidence>
<dbReference type="GO" id="GO:0046168">
    <property type="term" value="P:glycerol-3-phosphate catabolic process"/>
    <property type="evidence" value="ECO:0007669"/>
    <property type="project" value="TreeGrafter"/>
</dbReference>
<feature type="domain" description="FAD dependent oxidoreductase" evidence="9">
    <location>
        <begin position="58"/>
        <end position="416"/>
    </location>
</feature>
<dbReference type="PANTHER" id="PTHR11985">
    <property type="entry name" value="GLYCEROL-3-PHOSPHATE DEHYDROGENASE"/>
    <property type="match status" value="1"/>
</dbReference>